<reference evidence="1 2" key="1">
    <citation type="submission" date="2020-02" db="EMBL/GenBank/DDBJ databases">
        <title>Paenibacillus sp. nov., isolated from rhizosphere soil of tomato.</title>
        <authorList>
            <person name="Weon H.-Y."/>
            <person name="Lee S.A."/>
        </authorList>
    </citation>
    <scope>NUCLEOTIDE SEQUENCE [LARGE SCALE GENOMIC DNA]</scope>
    <source>
        <strain evidence="1 2">14171R-81</strain>
        <plasmid evidence="1 2">unnamed1</plasmid>
    </source>
</reference>
<name>A0A6C0PAR1_9BACL</name>
<protein>
    <submittedName>
        <fullName evidence="1">Uncharacterized protein</fullName>
    </submittedName>
</protein>
<gene>
    <name evidence="1" type="ORF">GZH47_32355</name>
</gene>
<dbReference type="AlphaFoldDB" id="A0A6C0PAR1"/>
<geneLocation type="plasmid" evidence="1 2">
    <name>unnamed1</name>
</geneLocation>
<keyword evidence="2" id="KW-1185">Reference proteome</keyword>
<evidence type="ECO:0000313" key="2">
    <source>
        <dbReference type="Proteomes" id="UP000479114"/>
    </source>
</evidence>
<organism evidence="1 2">
    <name type="scientific">Paenibacillus rhizovicinus</name>
    <dbReference type="NCBI Taxonomy" id="2704463"/>
    <lineage>
        <taxon>Bacteria</taxon>
        <taxon>Bacillati</taxon>
        <taxon>Bacillota</taxon>
        <taxon>Bacilli</taxon>
        <taxon>Bacillales</taxon>
        <taxon>Paenibacillaceae</taxon>
        <taxon>Paenibacillus</taxon>
    </lineage>
</organism>
<proteinExistence type="predicted"/>
<dbReference type="Proteomes" id="UP000479114">
    <property type="component" value="Plasmid unnamed1"/>
</dbReference>
<keyword evidence="1" id="KW-0614">Plasmid</keyword>
<evidence type="ECO:0000313" key="1">
    <source>
        <dbReference type="EMBL" id="QHW35579.1"/>
    </source>
</evidence>
<dbReference type="EMBL" id="CP048287">
    <property type="protein sequence ID" value="QHW35579.1"/>
    <property type="molecule type" value="Genomic_DNA"/>
</dbReference>
<dbReference type="RefSeq" id="WP_162645725.1">
    <property type="nucleotide sequence ID" value="NZ_CP048287.1"/>
</dbReference>
<dbReference type="KEGG" id="prz:GZH47_32355"/>
<accession>A0A6C0PAR1</accession>
<sequence>MSSIFKESSARKAPEALISKMRAIVEEVVAHPKFRSDFEVADRNTIDQQPGIYAWYVYDCGTHLMPLKDLNAVLEFQREWIGGMKVLSGKKHLDDDQLYVLNARTGDLRRVMEFKTESNLIEKLLLTAI</sequence>